<evidence type="ECO:0000256" key="2">
    <source>
        <dbReference type="ARBA" id="ARBA00023054"/>
    </source>
</evidence>
<sequence>MSLTLKIASLAVRTLAKPIATQIKRNAHEHERFRGICVRFAQRLHRFDMRMRLGLLQDPAVIDRQVAKEIKAAEAARKKLDQTPTVKTEAETAAEEAMTKEEKESARKKIEAEAKRQIEAATRRRPLSETKAIEMGANFVAEAFIFAVGISVIVFEQWRQRRKARNQRDDIREDVEELKEEFKSVREELAELKSYHSEPSSISLLPKFLTGKSEAQKPTEKLLSKTEEDDIKRSLRGLRRELKAVDQELETIKERHQSTSLLSRVLLWREKEVDPKSHTTEAQNTTASLSAPSTAPSPTEQKS</sequence>
<feature type="coiled-coil region" evidence="3">
    <location>
        <begin position="228"/>
        <end position="255"/>
    </location>
</feature>
<evidence type="ECO:0000313" key="6">
    <source>
        <dbReference type="EMBL" id="KAF2442146.1"/>
    </source>
</evidence>
<dbReference type="Pfam" id="PF07047">
    <property type="entry name" value="OPA3"/>
    <property type="match status" value="1"/>
</dbReference>
<feature type="region of interest" description="Disordered" evidence="4">
    <location>
        <begin position="81"/>
        <end position="107"/>
    </location>
</feature>
<feature type="coiled-coil region" evidence="3">
    <location>
        <begin position="161"/>
        <end position="195"/>
    </location>
</feature>
<feature type="compositionally biased region" description="Basic and acidic residues" evidence="4">
    <location>
        <begin position="97"/>
        <end position="107"/>
    </location>
</feature>
<feature type="region of interest" description="Disordered" evidence="4">
    <location>
        <begin position="273"/>
        <end position="303"/>
    </location>
</feature>
<evidence type="ECO:0000256" key="1">
    <source>
        <dbReference type="ARBA" id="ARBA00007584"/>
    </source>
</evidence>
<comment type="similarity">
    <text evidence="1">Belongs to the OPA3 family.</text>
</comment>
<gene>
    <name evidence="6" type="ORF">P171DRAFT_365161</name>
</gene>
<dbReference type="PANTHER" id="PTHR12499">
    <property type="entry name" value="OPTIC ATROPHY 3 PROTEIN OPA3"/>
    <property type="match status" value="1"/>
</dbReference>
<dbReference type="AlphaFoldDB" id="A0A9P4U9M3"/>
<evidence type="ECO:0000256" key="5">
    <source>
        <dbReference type="SAM" id="Phobius"/>
    </source>
</evidence>
<dbReference type="InterPro" id="IPR010754">
    <property type="entry name" value="OPA3-like"/>
</dbReference>
<protein>
    <recommendedName>
        <fullName evidence="8">OPA3-domain-containing protein</fullName>
    </recommendedName>
</protein>
<dbReference type="PANTHER" id="PTHR12499:SF0">
    <property type="entry name" value="OPTIC ATROPHY 3 PROTEIN"/>
    <property type="match status" value="1"/>
</dbReference>
<reference evidence="6" key="1">
    <citation type="journal article" date="2020" name="Stud. Mycol.">
        <title>101 Dothideomycetes genomes: a test case for predicting lifestyles and emergence of pathogens.</title>
        <authorList>
            <person name="Haridas S."/>
            <person name="Albert R."/>
            <person name="Binder M."/>
            <person name="Bloem J."/>
            <person name="Labutti K."/>
            <person name="Salamov A."/>
            <person name="Andreopoulos B."/>
            <person name="Baker S."/>
            <person name="Barry K."/>
            <person name="Bills G."/>
            <person name="Bluhm B."/>
            <person name="Cannon C."/>
            <person name="Castanera R."/>
            <person name="Culley D."/>
            <person name="Daum C."/>
            <person name="Ezra D."/>
            <person name="Gonzalez J."/>
            <person name="Henrissat B."/>
            <person name="Kuo A."/>
            <person name="Liang C."/>
            <person name="Lipzen A."/>
            <person name="Lutzoni F."/>
            <person name="Magnuson J."/>
            <person name="Mondo S."/>
            <person name="Nolan M."/>
            <person name="Ohm R."/>
            <person name="Pangilinan J."/>
            <person name="Park H.-J."/>
            <person name="Ramirez L."/>
            <person name="Alfaro M."/>
            <person name="Sun H."/>
            <person name="Tritt A."/>
            <person name="Yoshinaga Y."/>
            <person name="Zwiers L.-H."/>
            <person name="Turgeon B."/>
            <person name="Goodwin S."/>
            <person name="Spatafora J."/>
            <person name="Crous P."/>
            <person name="Grigoriev I."/>
        </authorList>
    </citation>
    <scope>NUCLEOTIDE SEQUENCE</scope>
    <source>
        <strain evidence="6">CBS 690.94</strain>
    </source>
</reference>
<dbReference type="Proteomes" id="UP000799764">
    <property type="component" value="Unassembled WGS sequence"/>
</dbReference>
<name>A0A9P4U9M3_9PLEO</name>
<keyword evidence="5" id="KW-0812">Transmembrane</keyword>
<proteinExistence type="inferred from homology"/>
<evidence type="ECO:0008006" key="8">
    <source>
        <dbReference type="Google" id="ProtNLM"/>
    </source>
</evidence>
<evidence type="ECO:0000256" key="3">
    <source>
        <dbReference type="SAM" id="Coils"/>
    </source>
</evidence>
<keyword evidence="2 3" id="KW-0175">Coiled coil</keyword>
<evidence type="ECO:0000256" key="4">
    <source>
        <dbReference type="SAM" id="MobiDB-lite"/>
    </source>
</evidence>
<dbReference type="GO" id="GO:0005739">
    <property type="term" value="C:mitochondrion"/>
    <property type="evidence" value="ECO:0007669"/>
    <property type="project" value="TreeGrafter"/>
</dbReference>
<evidence type="ECO:0000313" key="7">
    <source>
        <dbReference type="Proteomes" id="UP000799764"/>
    </source>
</evidence>
<feature type="transmembrane region" description="Helical" evidence="5">
    <location>
        <begin position="135"/>
        <end position="155"/>
    </location>
</feature>
<keyword evidence="5" id="KW-0472">Membrane</keyword>
<dbReference type="EMBL" id="MU001504">
    <property type="protein sequence ID" value="KAF2442146.1"/>
    <property type="molecule type" value="Genomic_DNA"/>
</dbReference>
<comment type="caution">
    <text evidence="6">The sequence shown here is derived from an EMBL/GenBank/DDBJ whole genome shotgun (WGS) entry which is preliminary data.</text>
</comment>
<feature type="compositionally biased region" description="Low complexity" evidence="4">
    <location>
        <begin position="285"/>
        <end position="303"/>
    </location>
</feature>
<dbReference type="GO" id="GO:0019216">
    <property type="term" value="P:regulation of lipid metabolic process"/>
    <property type="evidence" value="ECO:0007669"/>
    <property type="project" value="TreeGrafter"/>
</dbReference>
<keyword evidence="5" id="KW-1133">Transmembrane helix</keyword>
<dbReference type="OrthoDB" id="2129069at2759"/>
<organism evidence="6 7">
    <name type="scientific">Karstenula rhodostoma CBS 690.94</name>
    <dbReference type="NCBI Taxonomy" id="1392251"/>
    <lineage>
        <taxon>Eukaryota</taxon>
        <taxon>Fungi</taxon>
        <taxon>Dikarya</taxon>
        <taxon>Ascomycota</taxon>
        <taxon>Pezizomycotina</taxon>
        <taxon>Dothideomycetes</taxon>
        <taxon>Pleosporomycetidae</taxon>
        <taxon>Pleosporales</taxon>
        <taxon>Massarineae</taxon>
        <taxon>Didymosphaeriaceae</taxon>
        <taxon>Karstenula</taxon>
    </lineage>
</organism>
<accession>A0A9P4U9M3</accession>
<keyword evidence="7" id="KW-1185">Reference proteome</keyword>